<evidence type="ECO:0000256" key="3">
    <source>
        <dbReference type="ARBA" id="ARBA00022692"/>
    </source>
</evidence>
<sequence length="549" mass="55311">MLATLVIGLREGLEAALIVGIIAAFLKQSGRTDALKKMWAGVIVAVLLCLAVGIVLQSVNSSLPQRQQEMLECVVAAIAVVMVSYMVLWMRAHSRSLKADLHRAAGGALASGSATALVVMAFLAVFREGFETAVFLLAAFQSAVSPVQAASGAVVGIVVAVGLGYLIYRGGVRLNLSRFFRITGAVLVLVAAGLVVSTFRAAYEAGWLTVGQQHAVSLSLIARPGTIQESLLTGVLGIRSSMPVIEVLAYLLYVVPMLAVVLWPAGRALTGRALGRLLAGVAAPALVVAAGLILLAPSAPSTAPAALTVNLTTAGTDPATGAASGGTTTGQLTATVSGSNSTAGLTGALAGTSALQISGHSTVGGVSAARYTGAPITTGSAGTALPESLTLKQVAALGDGRMPIGLSTNGSSNGTVRAAYTDTTTPTVTIDPTSGVVLEVEATRVRTLTVTSASGATFPVGTIATTTITTAADSVSQQVLAVGRFTGRQADHQVLGEVMPGLLVVFAIVLGGFAAPHLLRRKPTAAPLSPTAGRHETLSPVSAGSPEST</sequence>
<feature type="transmembrane region" description="Helical" evidence="7">
    <location>
        <begin position="498"/>
        <end position="519"/>
    </location>
</feature>
<organism evidence="8 9">
    <name type="scientific">Nakamurella panacisegetis</name>
    <dbReference type="NCBI Taxonomy" id="1090615"/>
    <lineage>
        <taxon>Bacteria</taxon>
        <taxon>Bacillati</taxon>
        <taxon>Actinomycetota</taxon>
        <taxon>Actinomycetes</taxon>
        <taxon>Nakamurellales</taxon>
        <taxon>Nakamurellaceae</taxon>
        <taxon>Nakamurella</taxon>
    </lineage>
</organism>
<dbReference type="STRING" id="1090615.SAMN04515671_0879"/>
<feature type="transmembrane region" description="Helical" evidence="7">
    <location>
        <begin position="247"/>
        <end position="265"/>
    </location>
</feature>
<dbReference type="EMBL" id="LT629710">
    <property type="protein sequence ID" value="SDO41773.1"/>
    <property type="molecule type" value="Genomic_DNA"/>
</dbReference>
<protein>
    <submittedName>
        <fullName evidence="8">High-affinity iron transporter</fullName>
    </submittedName>
</protein>
<dbReference type="GO" id="GO:0015093">
    <property type="term" value="F:ferrous iron transmembrane transporter activity"/>
    <property type="evidence" value="ECO:0007669"/>
    <property type="project" value="TreeGrafter"/>
</dbReference>
<feature type="transmembrane region" description="Helical" evidence="7">
    <location>
        <begin position="6"/>
        <end position="26"/>
    </location>
</feature>
<gene>
    <name evidence="8" type="ORF">SAMN04515671_0879</name>
</gene>
<keyword evidence="4 7" id="KW-1133">Transmembrane helix</keyword>
<evidence type="ECO:0000256" key="6">
    <source>
        <dbReference type="SAM" id="MobiDB-lite"/>
    </source>
</evidence>
<name>A0A1H0JE24_9ACTN</name>
<accession>A0A1H0JE24</accession>
<feature type="region of interest" description="Disordered" evidence="6">
    <location>
        <begin position="526"/>
        <end position="549"/>
    </location>
</feature>
<reference evidence="8 9" key="1">
    <citation type="submission" date="2016-10" db="EMBL/GenBank/DDBJ databases">
        <authorList>
            <person name="de Groot N.N."/>
        </authorList>
    </citation>
    <scope>NUCLEOTIDE SEQUENCE [LARGE SCALE GENOMIC DNA]</scope>
    <source>
        <strain evidence="9">P4-7,KCTC 19426,CECT 7604</strain>
    </source>
</reference>
<feature type="transmembrane region" description="Helical" evidence="7">
    <location>
        <begin position="146"/>
        <end position="167"/>
    </location>
</feature>
<dbReference type="OrthoDB" id="7260758at2"/>
<dbReference type="AlphaFoldDB" id="A0A1H0JE24"/>
<dbReference type="GO" id="GO:0033573">
    <property type="term" value="C:high-affinity iron permease complex"/>
    <property type="evidence" value="ECO:0007669"/>
    <property type="project" value="InterPro"/>
</dbReference>
<keyword evidence="5 7" id="KW-0472">Membrane</keyword>
<evidence type="ECO:0000256" key="4">
    <source>
        <dbReference type="ARBA" id="ARBA00022989"/>
    </source>
</evidence>
<keyword evidence="3 7" id="KW-0812">Transmembrane</keyword>
<feature type="transmembrane region" description="Helical" evidence="7">
    <location>
        <begin position="38"/>
        <end position="59"/>
    </location>
</feature>
<dbReference type="RefSeq" id="WP_090474753.1">
    <property type="nucleotide sequence ID" value="NZ_LT629710.1"/>
</dbReference>
<dbReference type="Pfam" id="PF03239">
    <property type="entry name" value="FTR1"/>
    <property type="match status" value="1"/>
</dbReference>
<dbReference type="PANTHER" id="PTHR31632">
    <property type="entry name" value="IRON TRANSPORTER FTH1"/>
    <property type="match status" value="1"/>
</dbReference>
<dbReference type="InterPro" id="IPR004923">
    <property type="entry name" value="FTR1/Fip1/EfeU"/>
</dbReference>
<evidence type="ECO:0000256" key="5">
    <source>
        <dbReference type="ARBA" id="ARBA00023136"/>
    </source>
</evidence>
<proteinExistence type="inferred from homology"/>
<keyword evidence="9" id="KW-1185">Reference proteome</keyword>
<feature type="transmembrane region" description="Helical" evidence="7">
    <location>
        <begin position="179"/>
        <end position="199"/>
    </location>
</feature>
<evidence type="ECO:0000256" key="7">
    <source>
        <dbReference type="SAM" id="Phobius"/>
    </source>
</evidence>
<evidence type="ECO:0000313" key="9">
    <source>
        <dbReference type="Proteomes" id="UP000198741"/>
    </source>
</evidence>
<feature type="transmembrane region" description="Helical" evidence="7">
    <location>
        <begin position="74"/>
        <end position="92"/>
    </location>
</feature>
<evidence type="ECO:0000256" key="2">
    <source>
        <dbReference type="ARBA" id="ARBA00008333"/>
    </source>
</evidence>
<evidence type="ECO:0000256" key="1">
    <source>
        <dbReference type="ARBA" id="ARBA00004141"/>
    </source>
</evidence>
<feature type="compositionally biased region" description="Polar residues" evidence="6">
    <location>
        <begin position="539"/>
        <end position="549"/>
    </location>
</feature>
<dbReference type="NCBIfam" id="NF041756">
    <property type="entry name" value="EfeU"/>
    <property type="match status" value="1"/>
</dbReference>
<feature type="transmembrane region" description="Helical" evidence="7">
    <location>
        <begin position="104"/>
        <end position="126"/>
    </location>
</feature>
<feature type="transmembrane region" description="Helical" evidence="7">
    <location>
        <begin position="277"/>
        <end position="296"/>
    </location>
</feature>
<comment type="subcellular location">
    <subcellularLocation>
        <location evidence="1">Membrane</location>
        <topology evidence="1">Multi-pass membrane protein</topology>
    </subcellularLocation>
</comment>
<dbReference type="PANTHER" id="PTHR31632:SF2">
    <property type="entry name" value="PLASMA MEMBRANE IRON PERMEASE"/>
    <property type="match status" value="1"/>
</dbReference>
<comment type="similarity">
    <text evidence="2">Belongs to the oxidase-dependent Fe transporter (OFeT) (TC 9.A.10.1) family.</text>
</comment>
<dbReference type="Proteomes" id="UP000198741">
    <property type="component" value="Chromosome I"/>
</dbReference>
<evidence type="ECO:0000313" key="8">
    <source>
        <dbReference type="EMBL" id="SDO41773.1"/>
    </source>
</evidence>